<proteinExistence type="inferred from homology"/>
<dbReference type="PANTHER" id="PTHR10963:SF55">
    <property type="entry name" value="GLYCOSIDE HYDROLASE FAMILY 16 PROTEIN"/>
    <property type="match status" value="1"/>
</dbReference>
<dbReference type="InterPro" id="IPR013320">
    <property type="entry name" value="ConA-like_dom_sf"/>
</dbReference>
<dbReference type="PANTHER" id="PTHR10963">
    <property type="entry name" value="GLYCOSYL HYDROLASE-RELATED"/>
    <property type="match status" value="1"/>
</dbReference>
<dbReference type="Pfam" id="PF00722">
    <property type="entry name" value="Glyco_hydro_16"/>
    <property type="match status" value="1"/>
</dbReference>
<sequence precursor="true">MLSTPLYGSALFACLLLVSPFVLTRASAAPPRLENEASAPTENWTLTGPLTPPVDRISDEMPLSDQKNAANWTKFEPLWDEFSGAALRSEQWWDHNPTWYGRAPSRFLGEGQNVHVKDGNLQLVMRRDDTLPRERFHGPDEAFHSYSSASVVSKALVRYGYFEVRSQAMNSGGSSSFWFASQMRDRKTGKRYRSEIDVFELGGKAIGHENAYHMNAHIFETPADGRRHWNEGGTWTAPFQFADDFHVFGLLWDAEQLVYYVDGVPVRRMKNTHWHAPLRLIFDSETMGDWLGMPEDKDLPSTFRIDYVRAWKNSHTDSDWHEAFTTLKDPDVPTNITRYVRSMDEHETP</sequence>
<dbReference type="GO" id="GO:0005975">
    <property type="term" value="P:carbohydrate metabolic process"/>
    <property type="evidence" value="ECO:0007669"/>
    <property type="project" value="InterPro"/>
</dbReference>
<name>A0A5C6E002_9BACT</name>
<dbReference type="PROSITE" id="PS51762">
    <property type="entry name" value="GH16_2"/>
    <property type="match status" value="1"/>
</dbReference>
<dbReference type="SUPFAM" id="SSF49899">
    <property type="entry name" value="Concanavalin A-like lectins/glucanases"/>
    <property type="match status" value="1"/>
</dbReference>
<feature type="chain" id="PRO_5022660773" evidence="3">
    <location>
        <begin position="29"/>
        <end position="349"/>
    </location>
</feature>
<dbReference type="InterPro" id="IPR050546">
    <property type="entry name" value="Glycosyl_Hydrlase_16"/>
</dbReference>
<dbReference type="InterPro" id="IPR000757">
    <property type="entry name" value="Beta-glucanase-like"/>
</dbReference>
<protein>
    <submittedName>
        <fullName evidence="5">Beta-porphyranase A</fullName>
        <ecNumber evidence="5">3.2.1.178</ecNumber>
    </submittedName>
</protein>
<feature type="region of interest" description="Disordered" evidence="2">
    <location>
        <begin position="31"/>
        <end position="50"/>
    </location>
</feature>
<reference evidence="5 6" key="1">
    <citation type="submission" date="2019-02" db="EMBL/GenBank/DDBJ databases">
        <title>Deep-cultivation of Planctomycetes and their phenomic and genomic characterization uncovers novel biology.</title>
        <authorList>
            <person name="Wiegand S."/>
            <person name="Jogler M."/>
            <person name="Boedeker C."/>
            <person name="Pinto D."/>
            <person name="Vollmers J."/>
            <person name="Rivas-Marin E."/>
            <person name="Kohn T."/>
            <person name="Peeters S.H."/>
            <person name="Heuer A."/>
            <person name="Rast P."/>
            <person name="Oberbeckmann S."/>
            <person name="Bunk B."/>
            <person name="Jeske O."/>
            <person name="Meyerdierks A."/>
            <person name="Storesund J.E."/>
            <person name="Kallscheuer N."/>
            <person name="Luecker S."/>
            <person name="Lage O.M."/>
            <person name="Pohl T."/>
            <person name="Merkel B.J."/>
            <person name="Hornburger P."/>
            <person name="Mueller R.-W."/>
            <person name="Bruemmer F."/>
            <person name="Labrenz M."/>
            <person name="Spormann A.M."/>
            <person name="Op Den Camp H."/>
            <person name="Overmann J."/>
            <person name="Amann R."/>
            <person name="Jetten M.S.M."/>
            <person name="Mascher T."/>
            <person name="Medema M.H."/>
            <person name="Devos D.P."/>
            <person name="Kaster A.-K."/>
            <person name="Ovreas L."/>
            <person name="Rohde M."/>
            <person name="Galperin M.Y."/>
            <person name="Jogler C."/>
        </authorList>
    </citation>
    <scope>NUCLEOTIDE SEQUENCE [LARGE SCALE GENOMIC DNA]</scope>
    <source>
        <strain evidence="5 6">Poly41</strain>
    </source>
</reference>
<evidence type="ECO:0000256" key="2">
    <source>
        <dbReference type="SAM" id="MobiDB-lite"/>
    </source>
</evidence>
<feature type="domain" description="GH16" evidence="4">
    <location>
        <begin position="64"/>
        <end position="316"/>
    </location>
</feature>
<comment type="similarity">
    <text evidence="1">Belongs to the glycosyl hydrolase 16 family.</text>
</comment>
<dbReference type="GO" id="GO:0004553">
    <property type="term" value="F:hydrolase activity, hydrolyzing O-glycosyl compounds"/>
    <property type="evidence" value="ECO:0007669"/>
    <property type="project" value="InterPro"/>
</dbReference>
<evidence type="ECO:0000259" key="4">
    <source>
        <dbReference type="PROSITE" id="PS51762"/>
    </source>
</evidence>
<evidence type="ECO:0000256" key="3">
    <source>
        <dbReference type="SAM" id="SignalP"/>
    </source>
</evidence>
<feature type="compositionally biased region" description="Polar residues" evidence="2">
    <location>
        <begin position="38"/>
        <end position="48"/>
    </location>
</feature>
<dbReference type="Proteomes" id="UP000319143">
    <property type="component" value="Unassembled WGS sequence"/>
</dbReference>
<dbReference type="Gene3D" id="2.60.120.200">
    <property type="match status" value="1"/>
</dbReference>
<keyword evidence="3" id="KW-0732">Signal</keyword>
<comment type="caution">
    <text evidence="5">The sequence shown here is derived from an EMBL/GenBank/DDBJ whole genome shotgun (WGS) entry which is preliminary data.</text>
</comment>
<evidence type="ECO:0000256" key="1">
    <source>
        <dbReference type="ARBA" id="ARBA00006865"/>
    </source>
</evidence>
<dbReference type="EMBL" id="SJPV01000001">
    <property type="protein sequence ID" value="TWU42190.1"/>
    <property type="molecule type" value="Genomic_DNA"/>
</dbReference>
<organism evidence="5 6">
    <name type="scientific">Novipirellula artificiosorum</name>
    <dbReference type="NCBI Taxonomy" id="2528016"/>
    <lineage>
        <taxon>Bacteria</taxon>
        <taxon>Pseudomonadati</taxon>
        <taxon>Planctomycetota</taxon>
        <taxon>Planctomycetia</taxon>
        <taxon>Pirellulales</taxon>
        <taxon>Pirellulaceae</taxon>
        <taxon>Novipirellula</taxon>
    </lineage>
</organism>
<keyword evidence="6" id="KW-1185">Reference proteome</keyword>
<accession>A0A5C6E002</accession>
<keyword evidence="5" id="KW-0378">Hydrolase</keyword>
<feature type="signal peptide" evidence="3">
    <location>
        <begin position="1"/>
        <end position="28"/>
    </location>
</feature>
<dbReference type="EC" id="3.2.1.178" evidence="5"/>
<evidence type="ECO:0000313" key="5">
    <source>
        <dbReference type="EMBL" id="TWU42190.1"/>
    </source>
</evidence>
<dbReference type="AlphaFoldDB" id="A0A5C6E002"/>
<keyword evidence="5" id="KW-0326">Glycosidase</keyword>
<gene>
    <name evidence="5" type="primary">porA</name>
    <name evidence="5" type="ORF">Poly41_04860</name>
</gene>
<evidence type="ECO:0000313" key="6">
    <source>
        <dbReference type="Proteomes" id="UP000319143"/>
    </source>
</evidence>